<evidence type="ECO:0000313" key="2">
    <source>
        <dbReference type="EMBL" id="SCM74835.1"/>
    </source>
</evidence>
<name>A0A212LBC4_9BACT</name>
<proteinExistence type="predicted"/>
<protein>
    <recommendedName>
        <fullName evidence="1">PAS domain-containing protein</fullName>
    </recommendedName>
</protein>
<dbReference type="PROSITE" id="PS50112">
    <property type="entry name" value="PAS"/>
    <property type="match status" value="1"/>
</dbReference>
<feature type="domain" description="PAS" evidence="1">
    <location>
        <begin position="226"/>
        <end position="296"/>
    </location>
</feature>
<organism evidence="2">
    <name type="scientific">uncultured Desulfovibrio sp</name>
    <dbReference type="NCBI Taxonomy" id="167968"/>
    <lineage>
        <taxon>Bacteria</taxon>
        <taxon>Pseudomonadati</taxon>
        <taxon>Thermodesulfobacteriota</taxon>
        <taxon>Desulfovibrionia</taxon>
        <taxon>Desulfovibrionales</taxon>
        <taxon>Desulfovibrionaceae</taxon>
        <taxon>Desulfovibrio</taxon>
        <taxon>environmental samples</taxon>
    </lineage>
</organism>
<dbReference type="Gene3D" id="3.30.450.20">
    <property type="entry name" value="PAS domain"/>
    <property type="match status" value="1"/>
</dbReference>
<dbReference type="AlphaFoldDB" id="A0A212LBC4"/>
<dbReference type="InterPro" id="IPR000014">
    <property type="entry name" value="PAS"/>
</dbReference>
<dbReference type="SUPFAM" id="SSF55785">
    <property type="entry name" value="PYP-like sensor domain (PAS domain)"/>
    <property type="match status" value="1"/>
</dbReference>
<dbReference type="InterPro" id="IPR013656">
    <property type="entry name" value="PAS_4"/>
</dbReference>
<gene>
    <name evidence="2" type="ORF">KL86DES1_22184</name>
</gene>
<dbReference type="CDD" id="cd00130">
    <property type="entry name" value="PAS"/>
    <property type="match status" value="1"/>
</dbReference>
<dbReference type="RefSeq" id="WP_179981350.1">
    <property type="nucleotide sequence ID" value="NZ_LT608333.1"/>
</dbReference>
<dbReference type="Gene3D" id="3.30.450.40">
    <property type="match status" value="1"/>
</dbReference>
<accession>A0A212LBC4</accession>
<sequence>MRCLPIDFSPQNPVYQQTVHEAWKDFIDGGEIRGRVPEHILDGWLLSRDACIDPVRVPDVPVLERVHFEDLCSQFATLLNAAAPVLEMLDSCISGTGHMAILTSSSGHILATVGDKDLLDVARTQYNMPGADRNIDKVGASAIGMTLQRRRPVQIYGYEHYNAGLHSWRCASAPILADASGVLAVLTISGNIASPEIQALALVTTFANYIGMRVRQQTIETTGQKLEALLRNAHDSLTYPLLVLDGNGGITHANRHASTLFTSGELELPGRSAVSLVSSLDAQRLQRALAGQRQGHDTLTFLTGQGPQRIACTFSPVELSAGRTVGMALALNLDTFAPGGRNRGKTASGPLPTS</sequence>
<dbReference type="EMBL" id="FMJC01000002">
    <property type="protein sequence ID" value="SCM74835.1"/>
    <property type="molecule type" value="Genomic_DNA"/>
</dbReference>
<dbReference type="InterPro" id="IPR035965">
    <property type="entry name" value="PAS-like_dom_sf"/>
</dbReference>
<dbReference type="Pfam" id="PF08448">
    <property type="entry name" value="PAS_4"/>
    <property type="match status" value="1"/>
</dbReference>
<reference evidence="2" key="1">
    <citation type="submission" date="2016-08" db="EMBL/GenBank/DDBJ databases">
        <authorList>
            <person name="Seilhamer J.J."/>
        </authorList>
    </citation>
    <scope>NUCLEOTIDE SEQUENCE</scope>
    <source>
        <strain evidence="2">86-1</strain>
    </source>
</reference>
<dbReference type="InterPro" id="IPR029016">
    <property type="entry name" value="GAF-like_dom_sf"/>
</dbReference>
<dbReference type="SMART" id="SM00091">
    <property type="entry name" value="PAS"/>
    <property type="match status" value="1"/>
</dbReference>
<evidence type="ECO:0000259" key="1">
    <source>
        <dbReference type="PROSITE" id="PS50112"/>
    </source>
</evidence>